<comment type="catalytic activity">
    <reaction evidence="12">
        <text>K(+)(in) = K(+)(out)</text>
        <dbReference type="Rhea" id="RHEA:29463"/>
        <dbReference type="ChEBI" id="CHEBI:29103"/>
    </reaction>
</comment>
<feature type="transmembrane region" description="Helical" evidence="13">
    <location>
        <begin position="180"/>
        <end position="198"/>
    </location>
</feature>
<feature type="transmembrane region" description="Helical" evidence="13">
    <location>
        <begin position="83"/>
        <end position="104"/>
    </location>
</feature>
<keyword evidence="8 13" id="KW-1133">Transmembrane helix</keyword>
<evidence type="ECO:0000256" key="5">
    <source>
        <dbReference type="ARBA" id="ARBA00022692"/>
    </source>
</evidence>
<feature type="transmembrane region" description="Helical" evidence="13">
    <location>
        <begin position="116"/>
        <end position="139"/>
    </location>
</feature>
<evidence type="ECO:0000256" key="9">
    <source>
        <dbReference type="ARBA" id="ARBA00023065"/>
    </source>
</evidence>
<protein>
    <submittedName>
        <fullName evidence="14">DUF1211 domain-containing membrane protein</fullName>
    </submittedName>
</protein>
<evidence type="ECO:0000256" key="11">
    <source>
        <dbReference type="ARBA" id="ARBA00023303"/>
    </source>
</evidence>
<evidence type="ECO:0000256" key="2">
    <source>
        <dbReference type="ARBA" id="ARBA00006920"/>
    </source>
</evidence>
<organism evidence="14 15">
    <name type="scientific">Actinoallomurus iriomotensis</name>
    <dbReference type="NCBI Taxonomy" id="478107"/>
    <lineage>
        <taxon>Bacteria</taxon>
        <taxon>Bacillati</taxon>
        <taxon>Actinomycetota</taxon>
        <taxon>Actinomycetes</taxon>
        <taxon>Streptosporangiales</taxon>
        <taxon>Thermomonosporaceae</taxon>
        <taxon>Actinoallomurus</taxon>
    </lineage>
</organism>
<keyword evidence="10 13" id="KW-0472">Membrane</keyword>
<name>A0A9W6RNC6_9ACTN</name>
<keyword evidence="3" id="KW-0813">Transport</keyword>
<evidence type="ECO:0000256" key="12">
    <source>
        <dbReference type="ARBA" id="ARBA00034430"/>
    </source>
</evidence>
<sequence>MAVAATKEPNRLILFTDAVVAIAVTLLVLPLVDVVPEVAREHRPATEVITGHQPEIWTFLLSFAVIIRLWLSHHKAFQHVRAYSTPLVLCNSAWLLAIVVLPFPTEMVGVFDNSRFTTGLYIGTVFVATGLQAAMYLIIRIDPEVATEDAPLPGDFVLGAVTAAVLLLLALVVALTVPGVGYWALLLLLLSGPVEWAWRRRHAVAAA</sequence>
<feature type="transmembrane region" description="Helical" evidence="13">
    <location>
        <begin position="52"/>
        <end position="71"/>
    </location>
</feature>
<dbReference type="EMBL" id="BSTJ01000006">
    <property type="protein sequence ID" value="GLY76990.1"/>
    <property type="molecule type" value="Genomic_DNA"/>
</dbReference>
<dbReference type="PANTHER" id="PTHR31462:SF5">
    <property type="entry name" value="ENDOSOMAL_LYSOSOMAL PROTON CHANNEL TMEM175"/>
    <property type="match status" value="1"/>
</dbReference>
<evidence type="ECO:0000256" key="4">
    <source>
        <dbReference type="ARBA" id="ARBA00022538"/>
    </source>
</evidence>
<proteinExistence type="inferred from homology"/>
<keyword evidence="5 13" id="KW-0812">Transmembrane</keyword>
<comment type="caution">
    <text evidence="14">The sequence shown here is derived from an EMBL/GenBank/DDBJ whole genome shotgun (WGS) entry which is preliminary data.</text>
</comment>
<accession>A0A9W6RNC6</accession>
<evidence type="ECO:0000256" key="10">
    <source>
        <dbReference type="ARBA" id="ARBA00023136"/>
    </source>
</evidence>
<dbReference type="GO" id="GO:0005267">
    <property type="term" value="F:potassium channel activity"/>
    <property type="evidence" value="ECO:0007669"/>
    <property type="project" value="UniProtKB-KW"/>
</dbReference>
<comment type="similarity">
    <text evidence="2">Belongs to the TMEM175 family.</text>
</comment>
<dbReference type="GO" id="GO:0016020">
    <property type="term" value="C:membrane"/>
    <property type="evidence" value="ECO:0007669"/>
    <property type="project" value="UniProtKB-SubCell"/>
</dbReference>
<keyword evidence="7" id="KW-0630">Potassium</keyword>
<dbReference type="GO" id="GO:0015252">
    <property type="term" value="F:proton channel activity"/>
    <property type="evidence" value="ECO:0007669"/>
    <property type="project" value="InterPro"/>
</dbReference>
<evidence type="ECO:0000256" key="8">
    <source>
        <dbReference type="ARBA" id="ARBA00022989"/>
    </source>
</evidence>
<evidence type="ECO:0000256" key="6">
    <source>
        <dbReference type="ARBA" id="ARBA00022826"/>
    </source>
</evidence>
<dbReference type="Pfam" id="PF06736">
    <property type="entry name" value="TMEM175"/>
    <property type="match status" value="1"/>
</dbReference>
<keyword evidence="6" id="KW-0631">Potassium channel</keyword>
<reference evidence="14" key="1">
    <citation type="submission" date="2023-03" db="EMBL/GenBank/DDBJ databases">
        <title>Actinoallomurus iriomotensis NBRC 103681.</title>
        <authorList>
            <person name="Ichikawa N."/>
            <person name="Sato H."/>
            <person name="Tonouchi N."/>
        </authorList>
    </citation>
    <scope>NUCLEOTIDE SEQUENCE</scope>
    <source>
        <strain evidence="14">NBRC 103681</strain>
    </source>
</reference>
<evidence type="ECO:0000256" key="3">
    <source>
        <dbReference type="ARBA" id="ARBA00022448"/>
    </source>
</evidence>
<dbReference type="Proteomes" id="UP001165135">
    <property type="component" value="Unassembled WGS sequence"/>
</dbReference>
<feature type="transmembrane region" description="Helical" evidence="13">
    <location>
        <begin position="151"/>
        <end position="174"/>
    </location>
</feature>
<keyword evidence="9" id="KW-0406">Ion transport</keyword>
<keyword evidence="11" id="KW-0407">Ion channel</keyword>
<keyword evidence="4" id="KW-0633">Potassium transport</keyword>
<dbReference type="AlphaFoldDB" id="A0A9W6RNC6"/>
<evidence type="ECO:0000313" key="15">
    <source>
        <dbReference type="Proteomes" id="UP001165135"/>
    </source>
</evidence>
<feature type="transmembrane region" description="Helical" evidence="13">
    <location>
        <begin position="12"/>
        <end position="32"/>
    </location>
</feature>
<comment type="subcellular location">
    <subcellularLocation>
        <location evidence="1">Membrane</location>
        <topology evidence="1">Multi-pass membrane protein</topology>
    </subcellularLocation>
</comment>
<evidence type="ECO:0000256" key="1">
    <source>
        <dbReference type="ARBA" id="ARBA00004141"/>
    </source>
</evidence>
<dbReference type="InterPro" id="IPR010617">
    <property type="entry name" value="TMEM175-like"/>
</dbReference>
<evidence type="ECO:0000256" key="13">
    <source>
        <dbReference type="SAM" id="Phobius"/>
    </source>
</evidence>
<evidence type="ECO:0000313" key="14">
    <source>
        <dbReference type="EMBL" id="GLY76990.1"/>
    </source>
</evidence>
<gene>
    <name evidence="14" type="ORF">Airi01_052570</name>
</gene>
<evidence type="ECO:0000256" key="7">
    <source>
        <dbReference type="ARBA" id="ARBA00022958"/>
    </source>
</evidence>
<dbReference type="PANTHER" id="PTHR31462">
    <property type="entry name" value="ENDOSOMAL/LYSOSOMAL POTASSIUM CHANNEL TMEM175"/>
    <property type="match status" value="1"/>
</dbReference>